<protein>
    <submittedName>
        <fullName evidence="1">Uncharacterized protein</fullName>
    </submittedName>
</protein>
<evidence type="ECO:0000313" key="1">
    <source>
        <dbReference type="EMBL" id="KAI8001077.1"/>
    </source>
</evidence>
<gene>
    <name evidence="1" type="ORF">LOK49_LG09G01157</name>
</gene>
<name>A0ACC0GKV7_9ERIC</name>
<sequence length="115" mass="12886">MEAIGRSVENVVRDSFVGLMEEVQKENGVSGGLEGGDTSDLWMPRILGLQVQLNEGLHDTGSSLDHVYQGNSGSTCKERKRRKRRKLPDNVNSALNCVEEKRRRLVFHDQSTKFG</sequence>
<proteinExistence type="predicted"/>
<organism evidence="1 2">
    <name type="scientific">Camellia lanceoleosa</name>
    <dbReference type="NCBI Taxonomy" id="1840588"/>
    <lineage>
        <taxon>Eukaryota</taxon>
        <taxon>Viridiplantae</taxon>
        <taxon>Streptophyta</taxon>
        <taxon>Embryophyta</taxon>
        <taxon>Tracheophyta</taxon>
        <taxon>Spermatophyta</taxon>
        <taxon>Magnoliopsida</taxon>
        <taxon>eudicotyledons</taxon>
        <taxon>Gunneridae</taxon>
        <taxon>Pentapetalae</taxon>
        <taxon>asterids</taxon>
        <taxon>Ericales</taxon>
        <taxon>Theaceae</taxon>
        <taxon>Camellia</taxon>
    </lineage>
</organism>
<accession>A0ACC0GKV7</accession>
<dbReference type="EMBL" id="CM045765">
    <property type="protein sequence ID" value="KAI8001077.1"/>
    <property type="molecule type" value="Genomic_DNA"/>
</dbReference>
<comment type="caution">
    <text evidence="1">The sequence shown here is derived from an EMBL/GenBank/DDBJ whole genome shotgun (WGS) entry which is preliminary data.</text>
</comment>
<reference evidence="1 2" key="1">
    <citation type="journal article" date="2022" name="Plant J.">
        <title>Chromosome-level genome of Camellia lanceoleosa provides a valuable resource for understanding genome evolution and self-incompatibility.</title>
        <authorList>
            <person name="Gong W."/>
            <person name="Xiao S."/>
            <person name="Wang L."/>
            <person name="Liao Z."/>
            <person name="Chang Y."/>
            <person name="Mo W."/>
            <person name="Hu G."/>
            <person name="Li W."/>
            <person name="Zhao G."/>
            <person name="Zhu H."/>
            <person name="Hu X."/>
            <person name="Ji K."/>
            <person name="Xiang X."/>
            <person name="Song Q."/>
            <person name="Yuan D."/>
            <person name="Jin S."/>
            <person name="Zhang L."/>
        </authorList>
    </citation>
    <scope>NUCLEOTIDE SEQUENCE [LARGE SCALE GENOMIC DNA]</scope>
    <source>
        <strain evidence="1">SQ_2022a</strain>
    </source>
</reference>
<evidence type="ECO:0000313" key="2">
    <source>
        <dbReference type="Proteomes" id="UP001060215"/>
    </source>
</evidence>
<keyword evidence="2" id="KW-1185">Reference proteome</keyword>
<dbReference type="Proteomes" id="UP001060215">
    <property type="component" value="Chromosome 8"/>
</dbReference>